<dbReference type="Proteomes" id="UP000515307">
    <property type="component" value="Plasmid unnamed1"/>
</dbReference>
<dbReference type="Pfam" id="PF19449">
    <property type="entry name" value="DUF5987"/>
    <property type="match status" value="1"/>
</dbReference>
<geneLocation type="plasmid" evidence="1 2">
    <name>unnamed1</name>
</geneLocation>
<dbReference type="EMBL" id="CP045703">
    <property type="protein sequence ID" value="QNE79695.1"/>
    <property type="molecule type" value="Genomic_DNA"/>
</dbReference>
<dbReference type="AlphaFoldDB" id="A0A7G7BWI0"/>
<accession>A0A7G7BWI0</accession>
<keyword evidence="1" id="KW-0614">Plasmid</keyword>
<evidence type="ECO:0000313" key="1">
    <source>
        <dbReference type="EMBL" id="QNE79695.1"/>
    </source>
</evidence>
<dbReference type="KEGG" id="sfiy:F0344_34735"/>
<dbReference type="RefSeq" id="WP_185303182.1">
    <property type="nucleotide sequence ID" value="NZ_CP045703.1"/>
</dbReference>
<proteinExistence type="predicted"/>
<evidence type="ECO:0000313" key="2">
    <source>
        <dbReference type="Proteomes" id="UP000515307"/>
    </source>
</evidence>
<gene>
    <name evidence="1" type="ORF">F0344_34735</name>
</gene>
<organism evidence="1 2">
    <name type="scientific">Streptomyces finlayi</name>
    <dbReference type="NCBI Taxonomy" id="67296"/>
    <lineage>
        <taxon>Bacteria</taxon>
        <taxon>Bacillati</taxon>
        <taxon>Actinomycetota</taxon>
        <taxon>Actinomycetes</taxon>
        <taxon>Kitasatosporales</taxon>
        <taxon>Streptomycetaceae</taxon>
        <taxon>Streptomyces</taxon>
    </lineage>
</organism>
<keyword evidence="2" id="KW-1185">Reference proteome</keyword>
<dbReference type="InterPro" id="IPR046029">
    <property type="entry name" value="DUF5987"/>
</dbReference>
<reference evidence="2" key="1">
    <citation type="submission" date="2019-10" db="EMBL/GenBank/DDBJ databases">
        <title>Antimicrobial potential of Antarctic Bacteria.</title>
        <authorList>
            <person name="Benaud N."/>
            <person name="Edwards R.J."/>
            <person name="Ferrari B.C."/>
        </authorList>
    </citation>
    <scope>NUCLEOTIDE SEQUENCE [LARGE SCALE GENOMIC DNA]</scope>
    <source>
        <strain evidence="2">NBSH44</strain>
        <plasmid evidence="2">unnamed1</plasmid>
    </source>
</reference>
<sequence length="176" mass="18831">MTLEAYADTIVPGEKRSADDRAIAGVSTGGGAVQAGALELLQWDATGIHDGLDDLVRLVNEHAQAYAAERGLALDPAVPPFVALEYPDRAALIQLLTKPGHPEKEFWVLLSLFCNMAFDSAAHLNTAQAMADGHPGLKAMGLTQPDADGLWRFEDYSYGREFARLHPDTTSTGSPA</sequence>
<protein>
    <submittedName>
        <fullName evidence="1">Regulator</fullName>
    </submittedName>
</protein>
<name>A0A7G7BWI0_9ACTN</name>